<comment type="caution">
    <text evidence="1">The sequence shown here is derived from an EMBL/GenBank/DDBJ whole genome shotgun (WGS) entry which is preliminary data.</text>
</comment>
<protein>
    <submittedName>
        <fullName evidence="1">Uncharacterized protein</fullName>
    </submittedName>
</protein>
<keyword evidence="2" id="KW-1185">Reference proteome</keyword>
<sequence>MPQRGAGIYGRRRSFRRVGGGTGTWRRRRMCARSSSRDAAATDAHADDLQLGLRCAPGTPLLPSRCRALLVRVRRSGRRRGSVRAASDRAAVRFCVPRGGCRMCRKKAERCMAASAPGGHCGTQGLSGAVAQACGRERKGERGESQCTSVLEMLESARHFVSEIIGRASAALRPLDPPAKRPLGTPRACVTVWNPHESMRPSAPMSSFGERLRRLSVLTLLQPSPSCAHDLCVDAHSEFSS</sequence>
<name>A0AAD7FN06_MYCRO</name>
<reference evidence="1" key="1">
    <citation type="submission" date="2023-03" db="EMBL/GenBank/DDBJ databases">
        <title>Massive genome expansion in bonnet fungi (Mycena s.s.) driven by repeated elements and novel gene families across ecological guilds.</title>
        <authorList>
            <consortium name="Lawrence Berkeley National Laboratory"/>
            <person name="Harder C.B."/>
            <person name="Miyauchi S."/>
            <person name="Viragh M."/>
            <person name="Kuo A."/>
            <person name="Thoen E."/>
            <person name="Andreopoulos B."/>
            <person name="Lu D."/>
            <person name="Skrede I."/>
            <person name="Drula E."/>
            <person name="Henrissat B."/>
            <person name="Morin E."/>
            <person name="Kohler A."/>
            <person name="Barry K."/>
            <person name="LaButti K."/>
            <person name="Morin E."/>
            <person name="Salamov A."/>
            <person name="Lipzen A."/>
            <person name="Mereny Z."/>
            <person name="Hegedus B."/>
            <person name="Baldrian P."/>
            <person name="Stursova M."/>
            <person name="Weitz H."/>
            <person name="Taylor A."/>
            <person name="Grigoriev I.V."/>
            <person name="Nagy L.G."/>
            <person name="Martin F."/>
            <person name="Kauserud H."/>
        </authorList>
    </citation>
    <scope>NUCLEOTIDE SEQUENCE</scope>
    <source>
        <strain evidence="1">CBHHK067</strain>
    </source>
</reference>
<evidence type="ECO:0000313" key="2">
    <source>
        <dbReference type="Proteomes" id="UP001221757"/>
    </source>
</evidence>
<dbReference type="Proteomes" id="UP001221757">
    <property type="component" value="Unassembled WGS sequence"/>
</dbReference>
<gene>
    <name evidence="1" type="ORF">B0H17DRAFT_545684</name>
</gene>
<accession>A0AAD7FN06</accession>
<proteinExistence type="predicted"/>
<organism evidence="1 2">
    <name type="scientific">Mycena rosella</name>
    <name type="common">Pink bonnet</name>
    <name type="synonym">Agaricus rosellus</name>
    <dbReference type="NCBI Taxonomy" id="1033263"/>
    <lineage>
        <taxon>Eukaryota</taxon>
        <taxon>Fungi</taxon>
        <taxon>Dikarya</taxon>
        <taxon>Basidiomycota</taxon>
        <taxon>Agaricomycotina</taxon>
        <taxon>Agaricomycetes</taxon>
        <taxon>Agaricomycetidae</taxon>
        <taxon>Agaricales</taxon>
        <taxon>Marasmiineae</taxon>
        <taxon>Mycenaceae</taxon>
        <taxon>Mycena</taxon>
    </lineage>
</organism>
<evidence type="ECO:0000313" key="1">
    <source>
        <dbReference type="EMBL" id="KAJ7629595.1"/>
    </source>
</evidence>
<dbReference type="AlphaFoldDB" id="A0AAD7FN06"/>
<dbReference type="EMBL" id="JARKIE010000537">
    <property type="protein sequence ID" value="KAJ7629595.1"/>
    <property type="molecule type" value="Genomic_DNA"/>
</dbReference>